<evidence type="ECO:0000313" key="2">
    <source>
        <dbReference type="Proteomes" id="UP000253426"/>
    </source>
</evidence>
<gene>
    <name evidence="1" type="ORF">DES53_105341</name>
</gene>
<proteinExistence type="predicted"/>
<sequence length="88" mass="9971">MFESRKLAVNDLNKTVRQMAEMFARDQRLAIRQSFQPDSFLPGRPNLGRKPLGLDRPLSEQVEKVTKVHGKDVTVLSCVVNLKALHAQ</sequence>
<dbReference type="RefSeq" id="WP_113959399.1">
    <property type="nucleotide sequence ID" value="NZ_QNRR01000005.1"/>
</dbReference>
<dbReference type="EMBL" id="QNRR01000005">
    <property type="protein sequence ID" value="RBP43942.1"/>
    <property type="molecule type" value="Genomic_DNA"/>
</dbReference>
<accession>A0A366HNP8</accession>
<reference evidence="1 2" key="1">
    <citation type="submission" date="2018-06" db="EMBL/GenBank/DDBJ databases">
        <title>Genomic Encyclopedia of Type Strains, Phase IV (KMG-IV): sequencing the most valuable type-strain genomes for metagenomic binning, comparative biology and taxonomic classification.</title>
        <authorList>
            <person name="Goeker M."/>
        </authorList>
    </citation>
    <scope>NUCLEOTIDE SEQUENCE [LARGE SCALE GENOMIC DNA]</scope>
    <source>
        <strain evidence="1 2">DSM 25532</strain>
    </source>
</reference>
<organism evidence="1 2">
    <name type="scientific">Roseimicrobium gellanilyticum</name>
    <dbReference type="NCBI Taxonomy" id="748857"/>
    <lineage>
        <taxon>Bacteria</taxon>
        <taxon>Pseudomonadati</taxon>
        <taxon>Verrucomicrobiota</taxon>
        <taxon>Verrucomicrobiia</taxon>
        <taxon>Verrucomicrobiales</taxon>
        <taxon>Verrucomicrobiaceae</taxon>
        <taxon>Roseimicrobium</taxon>
    </lineage>
</organism>
<protein>
    <submittedName>
        <fullName evidence="1">Uncharacterized protein</fullName>
    </submittedName>
</protein>
<comment type="caution">
    <text evidence="1">The sequence shown here is derived from an EMBL/GenBank/DDBJ whole genome shotgun (WGS) entry which is preliminary data.</text>
</comment>
<dbReference type="AlphaFoldDB" id="A0A366HNP8"/>
<evidence type="ECO:0000313" key="1">
    <source>
        <dbReference type="EMBL" id="RBP43942.1"/>
    </source>
</evidence>
<dbReference type="Proteomes" id="UP000253426">
    <property type="component" value="Unassembled WGS sequence"/>
</dbReference>
<keyword evidence="2" id="KW-1185">Reference proteome</keyword>
<name>A0A366HNP8_9BACT</name>